<evidence type="ECO:0000313" key="2">
    <source>
        <dbReference type="EMBL" id="CQR28153.1"/>
    </source>
</evidence>
<sequence length="138" mass="14936">MPMRRRFIVLGPQMKADILWSLCDRGRGEREPPGPGNPHPNPPHKWGGSDLTSPTSWGRSGRGRPSPPPVGDGARGSKLPCGSLDGAESEQLASCEVDKETWGGPVFSHEVFEEICGTRPQLCDNTRLTDPGHEPGCR</sequence>
<feature type="region of interest" description="Disordered" evidence="1">
    <location>
        <begin position="21"/>
        <end position="96"/>
    </location>
</feature>
<comment type="caution">
    <text evidence="2">The sequence shown here is derived from an EMBL/GenBank/DDBJ whole genome shotgun (WGS) entry which is preliminary data.</text>
</comment>
<dbReference type="EMBL" id="CTRI01000003">
    <property type="protein sequence ID" value="CQR28153.1"/>
    <property type="molecule type" value="Genomic_DNA"/>
</dbReference>
<accession>A0ABP1Z343</accession>
<evidence type="ECO:0000313" key="3">
    <source>
        <dbReference type="Proteomes" id="UP000078599"/>
    </source>
</evidence>
<dbReference type="Proteomes" id="UP000078599">
    <property type="component" value="Unassembled WGS sequence"/>
</dbReference>
<gene>
    <name evidence="2" type="ORF">THICB1_110351</name>
</gene>
<keyword evidence="3" id="KW-1185">Reference proteome</keyword>
<protein>
    <submittedName>
        <fullName evidence="2">Uncharacterized protein</fullName>
    </submittedName>
</protein>
<reference evidence="2 3" key="1">
    <citation type="submission" date="2015-03" db="EMBL/GenBank/DDBJ databases">
        <authorList>
            <person name="Regsiter A."/>
            <person name="william w."/>
        </authorList>
    </citation>
    <scope>NUCLEOTIDE SEQUENCE [LARGE SCALE GENOMIC DNA]</scope>
    <source>
        <strain evidence="2 3">CB1</strain>
    </source>
</reference>
<evidence type="ECO:0000256" key="1">
    <source>
        <dbReference type="SAM" id="MobiDB-lite"/>
    </source>
</evidence>
<organism evidence="2 3">
    <name type="scientific">Thiomonas arsenitoxydans (strain DSM 22701 / CIP 110005 / 3As)</name>
    <dbReference type="NCBI Taxonomy" id="426114"/>
    <lineage>
        <taxon>Bacteria</taxon>
        <taxon>Pseudomonadati</taxon>
        <taxon>Pseudomonadota</taxon>
        <taxon>Betaproteobacteria</taxon>
        <taxon>Burkholderiales</taxon>
        <taxon>Thiomonas</taxon>
    </lineage>
</organism>
<name>A0ABP1Z343_THIA3</name>
<proteinExistence type="predicted"/>
<feature type="compositionally biased region" description="Pro residues" evidence="1">
    <location>
        <begin position="33"/>
        <end position="43"/>
    </location>
</feature>